<organism evidence="8 9">
    <name type="scientific">Pseudonocardia ailaonensis</name>
    <dbReference type="NCBI Taxonomy" id="367279"/>
    <lineage>
        <taxon>Bacteria</taxon>
        <taxon>Bacillati</taxon>
        <taxon>Actinomycetota</taxon>
        <taxon>Actinomycetes</taxon>
        <taxon>Pseudonocardiales</taxon>
        <taxon>Pseudonocardiaceae</taxon>
        <taxon>Pseudonocardia</taxon>
    </lineage>
</organism>
<evidence type="ECO:0000259" key="7">
    <source>
        <dbReference type="Pfam" id="PF06305"/>
    </source>
</evidence>
<evidence type="ECO:0000256" key="5">
    <source>
        <dbReference type="SAM" id="MobiDB-lite"/>
    </source>
</evidence>
<evidence type="ECO:0000313" key="9">
    <source>
        <dbReference type="Proteomes" id="UP001500449"/>
    </source>
</evidence>
<dbReference type="InterPro" id="IPR010445">
    <property type="entry name" value="LapA_dom"/>
</dbReference>
<keyword evidence="9" id="KW-1185">Reference proteome</keyword>
<proteinExistence type="predicted"/>
<keyword evidence="2 6" id="KW-0812">Transmembrane</keyword>
<keyword evidence="4 6" id="KW-0472">Membrane</keyword>
<feature type="transmembrane region" description="Helical" evidence="6">
    <location>
        <begin position="95"/>
        <end position="118"/>
    </location>
</feature>
<sequence>MSEEQVRTDGPATGPGDPADPGATVALPQDPPTTTPPPHTSPKRPAPAPHSRISGVWVGLIFSALVLLFLLIFILQNMGAVQIYFLGGSGTLPTGVALLLAAIAGVLLVAIPGTARIVQLRRQARKGRKRAV</sequence>
<feature type="domain" description="Lipopolysaccharide assembly protein A" evidence="7">
    <location>
        <begin position="76"/>
        <end position="130"/>
    </location>
</feature>
<evidence type="ECO:0000256" key="1">
    <source>
        <dbReference type="ARBA" id="ARBA00022475"/>
    </source>
</evidence>
<evidence type="ECO:0000256" key="4">
    <source>
        <dbReference type="ARBA" id="ARBA00023136"/>
    </source>
</evidence>
<evidence type="ECO:0000256" key="6">
    <source>
        <dbReference type="SAM" id="Phobius"/>
    </source>
</evidence>
<comment type="caution">
    <text evidence="8">The sequence shown here is derived from an EMBL/GenBank/DDBJ whole genome shotgun (WGS) entry which is preliminary data.</text>
</comment>
<keyword evidence="1" id="KW-1003">Cell membrane</keyword>
<dbReference type="Pfam" id="PF06305">
    <property type="entry name" value="LapA_dom"/>
    <property type="match status" value="1"/>
</dbReference>
<keyword evidence="3 6" id="KW-1133">Transmembrane helix</keyword>
<feature type="compositionally biased region" description="Low complexity" evidence="5">
    <location>
        <begin position="8"/>
        <end position="28"/>
    </location>
</feature>
<name>A0ABN2MK13_9PSEU</name>
<dbReference type="Proteomes" id="UP001500449">
    <property type="component" value="Unassembled WGS sequence"/>
</dbReference>
<accession>A0ABN2MK13</accession>
<dbReference type="EMBL" id="BAAAQK010000002">
    <property type="protein sequence ID" value="GAA1829773.1"/>
    <property type="molecule type" value="Genomic_DNA"/>
</dbReference>
<feature type="transmembrane region" description="Helical" evidence="6">
    <location>
        <begin position="53"/>
        <end position="75"/>
    </location>
</feature>
<feature type="region of interest" description="Disordered" evidence="5">
    <location>
        <begin position="1"/>
        <end position="50"/>
    </location>
</feature>
<evidence type="ECO:0000256" key="2">
    <source>
        <dbReference type="ARBA" id="ARBA00022692"/>
    </source>
</evidence>
<gene>
    <name evidence="8" type="ORF">GCM10009836_04590</name>
</gene>
<evidence type="ECO:0000256" key="3">
    <source>
        <dbReference type="ARBA" id="ARBA00022989"/>
    </source>
</evidence>
<reference evidence="8 9" key="1">
    <citation type="journal article" date="2019" name="Int. J. Syst. Evol. Microbiol.">
        <title>The Global Catalogue of Microorganisms (GCM) 10K type strain sequencing project: providing services to taxonomists for standard genome sequencing and annotation.</title>
        <authorList>
            <consortium name="The Broad Institute Genomics Platform"/>
            <consortium name="The Broad Institute Genome Sequencing Center for Infectious Disease"/>
            <person name="Wu L."/>
            <person name="Ma J."/>
        </authorList>
    </citation>
    <scope>NUCLEOTIDE SEQUENCE [LARGE SCALE GENOMIC DNA]</scope>
    <source>
        <strain evidence="8 9">JCM 16009</strain>
    </source>
</reference>
<dbReference type="RefSeq" id="WP_344411832.1">
    <property type="nucleotide sequence ID" value="NZ_BAAAQK010000002.1"/>
</dbReference>
<evidence type="ECO:0000313" key="8">
    <source>
        <dbReference type="EMBL" id="GAA1829773.1"/>
    </source>
</evidence>
<feature type="compositionally biased region" description="Pro residues" evidence="5">
    <location>
        <begin position="29"/>
        <end position="48"/>
    </location>
</feature>
<protein>
    <recommendedName>
        <fullName evidence="7">Lipopolysaccharide assembly protein A domain-containing protein</fullName>
    </recommendedName>
</protein>